<proteinExistence type="predicted"/>
<sequence>MRQAHDVVGGVRKSMNDLAENLIALIAANHPPAVILATLMGEAALTFPGLRDVDLMKLIDDLLVTAELQFAHRSKVIRFARSHAVRAATALV</sequence>
<comment type="caution">
    <text evidence="1">The sequence shown here is derived from an EMBL/GenBank/DDBJ whole genome shotgun (WGS) entry which is preliminary data.</text>
</comment>
<protein>
    <submittedName>
        <fullName evidence="1">Uncharacterized protein</fullName>
    </submittedName>
</protein>
<reference evidence="1 2" key="1">
    <citation type="submission" date="2020-08" db="EMBL/GenBank/DDBJ databases">
        <title>Genomic Encyclopedia of Type Strains, Phase IV (KMG-V): Genome sequencing to study the core and pangenomes of soil and plant-associated prokaryotes.</title>
        <authorList>
            <person name="Whitman W."/>
        </authorList>
    </citation>
    <scope>NUCLEOTIDE SEQUENCE [LARGE SCALE GENOMIC DNA]</scope>
    <source>
        <strain evidence="1 2">SEMIA 4060</strain>
    </source>
</reference>
<gene>
    <name evidence="1" type="ORF">GGD46_004343</name>
</gene>
<accession>A0A7X0MFH5</accession>
<organism evidence="1 2">
    <name type="scientific">Rhizobium lusitanum</name>
    <dbReference type="NCBI Taxonomy" id="293958"/>
    <lineage>
        <taxon>Bacteria</taxon>
        <taxon>Pseudomonadati</taxon>
        <taxon>Pseudomonadota</taxon>
        <taxon>Alphaproteobacteria</taxon>
        <taxon>Hyphomicrobiales</taxon>
        <taxon>Rhizobiaceae</taxon>
        <taxon>Rhizobium/Agrobacterium group</taxon>
        <taxon>Rhizobium</taxon>
    </lineage>
</organism>
<evidence type="ECO:0000313" key="2">
    <source>
        <dbReference type="Proteomes" id="UP000565576"/>
    </source>
</evidence>
<dbReference type="EMBL" id="JACHBG010000011">
    <property type="protein sequence ID" value="MBB6487043.1"/>
    <property type="molecule type" value="Genomic_DNA"/>
</dbReference>
<dbReference type="AlphaFoldDB" id="A0A7X0MFH5"/>
<evidence type="ECO:0000313" key="1">
    <source>
        <dbReference type="EMBL" id="MBB6487043.1"/>
    </source>
</evidence>
<dbReference type="Proteomes" id="UP000565576">
    <property type="component" value="Unassembled WGS sequence"/>
</dbReference>
<name>A0A7X0MFH5_9HYPH</name>
<dbReference type="RefSeq" id="WP_184707541.1">
    <property type="nucleotide sequence ID" value="NZ_JACHBG010000011.1"/>
</dbReference>